<dbReference type="Proteomes" id="UP001207116">
    <property type="component" value="Unassembled WGS sequence"/>
</dbReference>
<dbReference type="EMBL" id="JAPFQP010000001">
    <property type="protein sequence ID" value="MCX2718799.1"/>
    <property type="molecule type" value="Genomic_DNA"/>
</dbReference>
<reference evidence="1" key="1">
    <citation type="submission" date="2022-11" db="EMBL/GenBank/DDBJ databases">
        <title>The characterization of three novel Bacteroidetes species and genomic analysis of their roles in tidal elemental geochemical cycles.</title>
        <authorList>
            <person name="Ma K.-J."/>
        </authorList>
    </citation>
    <scope>NUCLEOTIDE SEQUENCE</scope>
    <source>
        <strain evidence="1">M415</strain>
    </source>
</reference>
<organism evidence="1 2">
    <name type="scientific">Lentiprolixibacter aurantiacus</name>
    <dbReference type="NCBI Taxonomy" id="2993939"/>
    <lineage>
        <taxon>Bacteria</taxon>
        <taxon>Pseudomonadati</taxon>
        <taxon>Bacteroidota</taxon>
        <taxon>Flavobacteriia</taxon>
        <taxon>Flavobacteriales</taxon>
        <taxon>Flavobacteriaceae</taxon>
        <taxon>Lentiprolixibacter</taxon>
    </lineage>
</organism>
<dbReference type="AlphaFoldDB" id="A0AAE3SMP6"/>
<name>A0AAE3SMP6_9FLAO</name>
<protein>
    <submittedName>
        <fullName evidence="1">DUF5996 family protein</fullName>
    </submittedName>
</protein>
<dbReference type="RefSeq" id="WP_266011103.1">
    <property type="nucleotide sequence ID" value="NZ_JAPFQP010000001.1"/>
</dbReference>
<sequence>MNSSLNPKISLPELPFEDWANTRLTVHLILQIIGKTRLKLTPRKNHWWYITIYITSRGFGTGGIPIVNGMESLEIEFNIPEKAVSFDCSSGQQFHISLKDSPSIAQFYSDFRTILKELDLHPEFVEKPFDLNIETPFAELTTYHHYDWDFINRFWQVMRWNQSVFQEFSGRFYGKTCPVHIYWHHMDLTVTRFSGKKLPAMDASARLLEKDTYSHEQISFGFWVGDDMVREPMYYSYTYPSPDKLDQEPLLPVDAQWVDSNGSPMALLSYDSVRRSEDPREAVLAFLESAYQSGAKLANWPVEDLTVPKFEDL</sequence>
<evidence type="ECO:0000313" key="2">
    <source>
        <dbReference type="Proteomes" id="UP001207116"/>
    </source>
</evidence>
<dbReference type="InterPro" id="IPR046038">
    <property type="entry name" value="DUF5996"/>
</dbReference>
<dbReference type="Pfam" id="PF19459">
    <property type="entry name" value="DUF5996"/>
    <property type="match status" value="1"/>
</dbReference>
<proteinExistence type="predicted"/>
<evidence type="ECO:0000313" key="1">
    <source>
        <dbReference type="EMBL" id="MCX2718799.1"/>
    </source>
</evidence>
<keyword evidence="2" id="KW-1185">Reference proteome</keyword>
<comment type="caution">
    <text evidence="1">The sequence shown here is derived from an EMBL/GenBank/DDBJ whole genome shotgun (WGS) entry which is preliminary data.</text>
</comment>
<accession>A0AAE3SMP6</accession>
<gene>
    <name evidence="1" type="ORF">OO016_04200</name>
</gene>